<keyword evidence="1" id="KW-1133">Transmembrane helix</keyword>
<dbReference type="AlphaFoldDB" id="A0A4U0RYE2"/>
<proteinExistence type="predicted"/>
<accession>A0A4U0RYE2</accession>
<feature type="transmembrane region" description="Helical" evidence="1">
    <location>
        <begin position="12"/>
        <end position="29"/>
    </location>
</feature>
<protein>
    <submittedName>
        <fullName evidence="2">Uncharacterized protein</fullName>
    </submittedName>
</protein>
<name>A0A4U0RYE2_9ACTN</name>
<reference evidence="2 3" key="1">
    <citation type="submission" date="2019-04" db="EMBL/GenBank/DDBJ databases">
        <title>Streptomyces oryziradicis sp. nov., a novel actinomycete isolated from rhizosphere soil of rice (Oryza sativa L.).</title>
        <authorList>
            <person name="Li C."/>
        </authorList>
    </citation>
    <scope>NUCLEOTIDE SEQUENCE [LARGE SCALE GENOMIC DNA]</scope>
    <source>
        <strain evidence="2 3">NEAU-C40</strain>
    </source>
</reference>
<comment type="caution">
    <text evidence="2">The sequence shown here is derived from an EMBL/GenBank/DDBJ whole genome shotgun (WGS) entry which is preliminary data.</text>
</comment>
<organism evidence="2 3">
    <name type="scientific">Actinacidiphila oryziradicis</name>
    <dbReference type="NCBI Taxonomy" id="2571141"/>
    <lineage>
        <taxon>Bacteria</taxon>
        <taxon>Bacillati</taxon>
        <taxon>Actinomycetota</taxon>
        <taxon>Actinomycetes</taxon>
        <taxon>Kitasatosporales</taxon>
        <taxon>Streptomycetaceae</taxon>
        <taxon>Actinacidiphila</taxon>
    </lineage>
</organism>
<gene>
    <name evidence="2" type="ORF">FCI23_40660</name>
</gene>
<keyword evidence="1" id="KW-0812">Transmembrane</keyword>
<evidence type="ECO:0000313" key="3">
    <source>
        <dbReference type="Proteomes" id="UP000305778"/>
    </source>
</evidence>
<dbReference type="Proteomes" id="UP000305778">
    <property type="component" value="Unassembled WGS sequence"/>
</dbReference>
<keyword evidence="3" id="KW-1185">Reference proteome</keyword>
<dbReference type="RefSeq" id="WP_136729161.1">
    <property type="nucleotide sequence ID" value="NZ_SUMC01000073.1"/>
</dbReference>
<feature type="transmembrane region" description="Helical" evidence="1">
    <location>
        <begin position="66"/>
        <end position="83"/>
    </location>
</feature>
<feature type="transmembrane region" description="Helical" evidence="1">
    <location>
        <begin position="41"/>
        <end position="60"/>
    </location>
</feature>
<evidence type="ECO:0000256" key="1">
    <source>
        <dbReference type="SAM" id="Phobius"/>
    </source>
</evidence>
<dbReference type="EMBL" id="SUMC01000073">
    <property type="protein sequence ID" value="TKA01390.1"/>
    <property type="molecule type" value="Genomic_DNA"/>
</dbReference>
<keyword evidence="1" id="KW-0472">Membrane</keyword>
<sequence length="97" mass="10400">MGPAMHDDLLHSAALATVTAAVAVVALAGKPPTGRRRRWRYPLAILLIAAADIGLTVVVASRPDRRIGLVLLVAAVLLGYGMHRRIRVLVGPRPPRR</sequence>
<evidence type="ECO:0000313" key="2">
    <source>
        <dbReference type="EMBL" id="TKA01390.1"/>
    </source>
</evidence>